<proteinExistence type="predicted"/>
<dbReference type="PROSITE" id="PS51886">
    <property type="entry name" value="TLDC"/>
    <property type="match status" value="1"/>
</dbReference>
<evidence type="ECO:0000313" key="4">
    <source>
        <dbReference type="Proteomes" id="UP000019149"/>
    </source>
</evidence>
<dbReference type="AlphaFoldDB" id="W6UUI7"/>
<dbReference type="RefSeq" id="XP_024348255.1">
    <property type="nucleotide sequence ID" value="XM_024497317.1"/>
</dbReference>
<sequence>MVLRIWSSEFFQTVLFSIPFTDLVDEEYIASLPPLRSHEHICTLRDLEQHYFNSPRPPKHAARKLHLPVNHPIRRQLWPFLINRYLGTSIESPSDREEAGSALPRAEDETPQPSPERQSLLVGQEWADRRLQPTYHLNARGQAIHLAVLHDLAVSRPHVVYAPHVWPLAALMLHYLRPRTALACMRALLDAAPDERVAQSKSLWRSRCLALEALLDTKSSTFLHWSLLNFPAIEEVGGGKSKGIGRRKGSVKQKQSDALAAWPIAVWFVPFECLVPIVDCFLAEGVKVLFRMGFVLWKLAQGKREEVEGDEDGEEGGSADLLKSVATAYPASKARALLKEAFKIRQLSRRQVEAAVRKAAKLCQGLQDMETARLQASNGGVDIVDSLVMPCVLPGQRTFTAYSQVRAEFEARRFAAAVTAPTTTPGHVNVSNLASAAELDFLMQAVRDENIAQFSLPKVIFYTERDGSSLRSLYRLCGLHADTTGRPQTFILVATASREGLFGAFVTHRWSTGDRGFYGSGESFLFRLRPTPEVVYKWRISSGLEYFQQATESALEVGGGVGGGPPGLRLDAGLQSGQSGPSPTFGSECLVTAPTDRINVGRCRNDQDDGGGGTEYCSFNVAAVEVLGFVCSNSFLA</sequence>
<dbReference type="KEGG" id="egl:EGR_08068"/>
<feature type="region of interest" description="Disordered" evidence="1">
    <location>
        <begin position="92"/>
        <end position="119"/>
    </location>
</feature>
<protein>
    <recommendedName>
        <fullName evidence="2">TLDc domain-containing protein</fullName>
    </recommendedName>
</protein>
<keyword evidence="4" id="KW-1185">Reference proteome</keyword>
<dbReference type="OrthoDB" id="10065050at2759"/>
<reference evidence="3 4" key="1">
    <citation type="journal article" date="2013" name="Nat. Genet.">
        <title>The genome of the hydatid tapeworm Echinococcus granulosus.</title>
        <authorList>
            <person name="Zheng H."/>
            <person name="Zhang W."/>
            <person name="Zhang L."/>
            <person name="Zhang Z."/>
            <person name="Li J."/>
            <person name="Lu G."/>
            <person name="Zhu Y."/>
            <person name="Wang Y."/>
            <person name="Huang Y."/>
            <person name="Liu J."/>
            <person name="Kang H."/>
            <person name="Chen J."/>
            <person name="Wang L."/>
            <person name="Chen A."/>
            <person name="Yu S."/>
            <person name="Gao Z."/>
            <person name="Jin L."/>
            <person name="Gu W."/>
            <person name="Wang Z."/>
            <person name="Zhao L."/>
            <person name="Shi B."/>
            <person name="Wen H."/>
            <person name="Lin R."/>
            <person name="Jones M.K."/>
            <person name="Brejova B."/>
            <person name="Vinar T."/>
            <person name="Zhao G."/>
            <person name="McManus D.P."/>
            <person name="Chen Z."/>
            <person name="Zhou Y."/>
            <person name="Wang S."/>
        </authorList>
    </citation>
    <scope>NUCLEOTIDE SEQUENCE [LARGE SCALE GENOMIC DNA]</scope>
</reference>
<accession>W6UUI7</accession>
<dbReference type="EMBL" id="APAU02000095">
    <property type="protein sequence ID" value="EUB57059.1"/>
    <property type="molecule type" value="Genomic_DNA"/>
</dbReference>
<dbReference type="InterPro" id="IPR006571">
    <property type="entry name" value="TLDc_dom"/>
</dbReference>
<evidence type="ECO:0000256" key="1">
    <source>
        <dbReference type="SAM" id="MobiDB-lite"/>
    </source>
</evidence>
<name>W6UUI7_ECHGR</name>
<feature type="domain" description="TLDc" evidence="2">
    <location>
        <begin position="429"/>
        <end position="630"/>
    </location>
</feature>
<dbReference type="OMA" id="NTSMFMS"/>
<dbReference type="GeneID" id="36343783"/>
<organism evidence="3 4">
    <name type="scientific">Echinococcus granulosus</name>
    <name type="common">Hydatid tapeworm</name>
    <dbReference type="NCBI Taxonomy" id="6210"/>
    <lineage>
        <taxon>Eukaryota</taxon>
        <taxon>Metazoa</taxon>
        <taxon>Spiralia</taxon>
        <taxon>Lophotrochozoa</taxon>
        <taxon>Platyhelminthes</taxon>
        <taxon>Cestoda</taxon>
        <taxon>Eucestoda</taxon>
        <taxon>Cyclophyllidea</taxon>
        <taxon>Taeniidae</taxon>
        <taxon>Echinococcus</taxon>
        <taxon>Echinococcus granulosus group</taxon>
    </lineage>
</organism>
<dbReference type="PANTHER" id="PTHR23354">
    <property type="entry name" value="NUCLEOLAR PROTEIN 7/ESTROGEN RECEPTOR COACTIVATOR-RELATED"/>
    <property type="match status" value="1"/>
</dbReference>
<dbReference type="Proteomes" id="UP000019149">
    <property type="component" value="Unassembled WGS sequence"/>
</dbReference>
<dbReference type="Gene3D" id="1.10.472.80">
    <property type="entry name" value="Ypt/Rab-GAP domain of gyp1p, domain 3"/>
    <property type="match status" value="1"/>
</dbReference>
<evidence type="ECO:0000313" key="3">
    <source>
        <dbReference type="EMBL" id="EUB57059.1"/>
    </source>
</evidence>
<comment type="caution">
    <text evidence="3">The sequence shown here is derived from an EMBL/GenBank/DDBJ whole genome shotgun (WGS) entry which is preliminary data.</text>
</comment>
<dbReference type="CTD" id="36343783"/>
<dbReference type="SMART" id="SM00584">
    <property type="entry name" value="TLDc"/>
    <property type="match status" value="1"/>
</dbReference>
<dbReference type="STRING" id="6210.W6UUI7"/>
<dbReference type="Pfam" id="PF07534">
    <property type="entry name" value="TLD"/>
    <property type="match status" value="1"/>
</dbReference>
<gene>
    <name evidence="3" type="ORF">EGR_08068</name>
</gene>
<evidence type="ECO:0000259" key="2">
    <source>
        <dbReference type="PROSITE" id="PS51886"/>
    </source>
</evidence>